<evidence type="ECO:0000313" key="1">
    <source>
        <dbReference type="EMBL" id="KAI3692044.1"/>
    </source>
</evidence>
<organism evidence="1 2">
    <name type="scientific">Arctium lappa</name>
    <name type="common">Greater burdock</name>
    <name type="synonym">Lappa major</name>
    <dbReference type="NCBI Taxonomy" id="4217"/>
    <lineage>
        <taxon>Eukaryota</taxon>
        <taxon>Viridiplantae</taxon>
        <taxon>Streptophyta</taxon>
        <taxon>Embryophyta</taxon>
        <taxon>Tracheophyta</taxon>
        <taxon>Spermatophyta</taxon>
        <taxon>Magnoliopsida</taxon>
        <taxon>eudicotyledons</taxon>
        <taxon>Gunneridae</taxon>
        <taxon>Pentapetalae</taxon>
        <taxon>asterids</taxon>
        <taxon>campanulids</taxon>
        <taxon>Asterales</taxon>
        <taxon>Asteraceae</taxon>
        <taxon>Carduoideae</taxon>
        <taxon>Cardueae</taxon>
        <taxon>Arctiinae</taxon>
        <taxon>Arctium</taxon>
    </lineage>
</organism>
<dbReference type="Proteomes" id="UP001055879">
    <property type="component" value="Linkage Group LG11"/>
</dbReference>
<comment type="caution">
    <text evidence="1">The sequence shown here is derived from an EMBL/GenBank/DDBJ whole genome shotgun (WGS) entry which is preliminary data.</text>
</comment>
<proteinExistence type="predicted"/>
<gene>
    <name evidence="1" type="ORF">L6452_31853</name>
</gene>
<reference evidence="1 2" key="2">
    <citation type="journal article" date="2022" name="Mol. Ecol. Resour.">
        <title>The genomes of chicory, endive, great burdock and yacon provide insights into Asteraceae paleo-polyploidization history and plant inulin production.</title>
        <authorList>
            <person name="Fan W."/>
            <person name="Wang S."/>
            <person name="Wang H."/>
            <person name="Wang A."/>
            <person name="Jiang F."/>
            <person name="Liu H."/>
            <person name="Zhao H."/>
            <person name="Xu D."/>
            <person name="Zhang Y."/>
        </authorList>
    </citation>
    <scope>NUCLEOTIDE SEQUENCE [LARGE SCALE GENOMIC DNA]</scope>
    <source>
        <strain evidence="2">cv. Niubang</strain>
    </source>
</reference>
<sequence>MRPEIDASAGGDRRCGWRSMEVWMTMTSHSGSSKLCANIKCRKPIQVTRSSWKCPNGCFVILCDRCS</sequence>
<name>A0ACB8Z309_ARCLA</name>
<keyword evidence="2" id="KW-1185">Reference proteome</keyword>
<accession>A0ACB8Z309</accession>
<dbReference type="EMBL" id="CM042057">
    <property type="protein sequence ID" value="KAI3692044.1"/>
    <property type="molecule type" value="Genomic_DNA"/>
</dbReference>
<reference evidence="2" key="1">
    <citation type="journal article" date="2022" name="Mol. Ecol. Resour.">
        <title>The genomes of chicory, endive, great burdock and yacon provide insights into Asteraceae palaeo-polyploidization history and plant inulin production.</title>
        <authorList>
            <person name="Fan W."/>
            <person name="Wang S."/>
            <person name="Wang H."/>
            <person name="Wang A."/>
            <person name="Jiang F."/>
            <person name="Liu H."/>
            <person name="Zhao H."/>
            <person name="Xu D."/>
            <person name="Zhang Y."/>
        </authorList>
    </citation>
    <scope>NUCLEOTIDE SEQUENCE [LARGE SCALE GENOMIC DNA]</scope>
    <source>
        <strain evidence="2">cv. Niubang</strain>
    </source>
</reference>
<evidence type="ECO:0000313" key="2">
    <source>
        <dbReference type="Proteomes" id="UP001055879"/>
    </source>
</evidence>
<protein>
    <submittedName>
        <fullName evidence="1">Uncharacterized protein</fullName>
    </submittedName>
</protein>